<dbReference type="Proteomes" id="UP000001305">
    <property type="component" value="Segment"/>
</dbReference>
<proteinExistence type="predicted"/>
<dbReference type="KEGG" id="vg:5076629"/>
<accession>Q52PS7</accession>
<dbReference type="RefSeq" id="YP_239352.1">
    <property type="nucleotide sequence ID" value="NC_007024.1"/>
</dbReference>
<dbReference type="GeneID" id="5076629"/>
<protein>
    <submittedName>
        <fullName evidence="1">Uncharacterized protein</fullName>
    </submittedName>
</protein>
<evidence type="ECO:0000313" key="1">
    <source>
        <dbReference type="EMBL" id="AAX84926.1"/>
    </source>
</evidence>
<name>Q52PS7_9CAUD</name>
<sequence>MEPLFMRERKVDTIAPHCEVDTIAPHCEVDTLHMYANQWR</sequence>
<reference evidence="1 2" key="1">
    <citation type="submission" date="2005-03" db="EMBL/GenBank/DDBJ databases">
        <title>Sequencing of bacteriophage Xp15 from Xanthomonas campestris pv. pelargonii and identification of the lysis genes.</title>
        <authorList>
            <person name="Ramadugu C."/>
            <person name="Gabriel D.W."/>
        </authorList>
    </citation>
    <scope>NUCLEOTIDE SEQUENCE [LARGE SCALE GENOMIC DNA]</scope>
</reference>
<organism evidence="1 2">
    <name type="scientific">Xanthomonas phage Xp15</name>
    <dbReference type="NCBI Taxonomy" id="322855"/>
    <lineage>
        <taxon>Viruses</taxon>
        <taxon>Duplodnaviria</taxon>
        <taxon>Heunggongvirae</taxon>
        <taxon>Uroviricota</taxon>
        <taxon>Caudoviricetes</taxon>
        <taxon>Alachuavirus</taxon>
        <taxon>Alachuavirus Xp15</taxon>
    </lineage>
</organism>
<dbReference type="EMBL" id="AY986977">
    <property type="protein sequence ID" value="AAX84926.1"/>
    <property type="molecule type" value="Genomic_DNA"/>
</dbReference>
<keyword evidence="2" id="KW-1185">Reference proteome</keyword>
<evidence type="ECO:0000313" key="2">
    <source>
        <dbReference type="Proteomes" id="UP000001305"/>
    </source>
</evidence>